<organism evidence="8 9">
    <name type="scientific">Thalassiosira pseudonana</name>
    <name type="common">Marine diatom</name>
    <name type="synonym">Cyclotella nana</name>
    <dbReference type="NCBI Taxonomy" id="35128"/>
    <lineage>
        <taxon>Eukaryota</taxon>
        <taxon>Sar</taxon>
        <taxon>Stramenopiles</taxon>
        <taxon>Ochrophyta</taxon>
        <taxon>Bacillariophyta</taxon>
        <taxon>Coscinodiscophyceae</taxon>
        <taxon>Thalassiosirophycidae</taxon>
        <taxon>Thalassiosirales</taxon>
        <taxon>Thalassiosiraceae</taxon>
        <taxon>Thalassiosira</taxon>
    </lineage>
</organism>
<protein>
    <recommendedName>
        <fullName evidence="6">D-lactate dehydrogenase (cytochrome)</fullName>
        <ecNumber evidence="6">1.1.2.4</ecNumber>
    </recommendedName>
</protein>
<dbReference type="FunFam" id="1.10.45.10:FF:000001">
    <property type="entry name" value="D-lactate dehydrogenase mitochondrial"/>
    <property type="match status" value="1"/>
</dbReference>
<feature type="domain" description="FAD-binding PCMH-type" evidence="7">
    <location>
        <begin position="76"/>
        <end position="255"/>
    </location>
</feature>
<evidence type="ECO:0000259" key="7">
    <source>
        <dbReference type="PROSITE" id="PS51387"/>
    </source>
</evidence>
<dbReference type="InterPro" id="IPR036318">
    <property type="entry name" value="FAD-bd_PCMH-like_sf"/>
</dbReference>
<dbReference type="GO" id="GO:0005739">
    <property type="term" value="C:mitochondrion"/>
    <property type="evidence" value="ECO:0000318"/>
    <property type="project" value="GO_Central"/>
</dbReference>
<dbReference type="FunFam" id="3.30.70.2190:FF:000001">
    <property type="entry name" value="D-2-hydroxyglutarate dehydrogenase mitochondrial"/>
    <property type="match status" value="1"/>
</dbReference>
<gene>
    <name evidence="8" type="ORF">THAPSDRAFT_42965</name>
</gene>
<dbReference type="InterPro" id="IPR016167">
    <property type="entry name" value="FAD-bd_PCMH_sub1"/>
</dbReference>
<dbReference type="OMA" id="YNEDWMR"/>
<comment type="similarity">
    <text evidence="2">Belongs to the FAD-binding oxidoreductase/transferase type 4 family.</text>
</comment>
<evidence type="ECO:0000313" key="8">
    <source>
        <dbReference type="EMBL" id="EED88102.1"/>
    </source>
</evidence>
<dbReference type="PANTHER" id="PTHR43716">
    <property type="entry name" value="D-2-HYDROXYGLUTARATE DEHYDROGENASE, MITOCHONDRIAL"/>
    <property type="match status" value="1"/>
</dbReference>
<dbReference type="GO" id="GO:0071949">
    <property type="term" value="F:FAD binding"/>
    <property type="evidence" value="ECO:0007669"/>
    <property type="project" value="InterPro"/>
</dbReference>
<dbReference type="AlphaFoldDB" id="B8CEV7"/>
<dbReference type="FunFam" id="3.30.465.10:FF:000001">
    <property type="entry name" value="D-2-hydroxyglutarate dehydrogenase, mitochondrial"/>
    <property type="match status" value="1"/>
</dbReference>
<evidence type="ECO:0000256" key="6">
    <source>
        <dbReference type="ARBA" id="ARBA00038897"/>
    </source>
</evidence>
<reference evidence="8 9" key="2">
    <citation type="journal article" date="2008" name="Nature">
        <title>The Phaeodactylum genome reveals the evolutionary history of diatom genomes.</title>
        <authorList>
            <person name="Bowler C."/>
            <person name="Allen A.E."/>
            <person name="Badger J.H."/>
            <person name="Grimwood J."/>
            <person name="Jabbari K."/>
            <person name="Kuo A."/>
            <person name="Maheswari U."/>
            <person name="Martens C."/>
            <person name="Maumus F."/>
            <person name="Otillar R.P."/>
            <person name="Rayko E."/>
            <person name="Salamov A."/>
            <person name="Vandepoele K."/>
            <person name="Beszteri B."/>
            <person name="Gruber A."/>
            <person name="Heijde M."/>
            <person name="Katinka M."/>
            <person name="Mock T."/>
            <person name="Valentin K."/>
            <person name="Verret F."/>
            <person name="Berges J.A."/>
            <person name="Brownlee C."/>
            <person name="Cadoret J.P."/>
            <person name="Chiovitti A."/>
            <person name="Choi C.J."/>
            <person name="Coesel S."/>
            <person name="De Martino A."/>
            <person name="Detter J.C."/>
            <person name="Durkin C."/>
            <person name="Falciatore A."/>
            <person name="Fournet J."/>
            <person name="Haruta M."/>
            <person name="Huysman M.J."/>
            <person name="Jenkins B.D."/>
            <person name="Jiroutova K."/>
            <person name="Jorgensen R.E."/>
            <person name="Joubert Y."/>
            <person name="Kaplan A."/>
            <person name="Kroger N."/>
            <person name="Kroth P.G."/>
            <person name="La Roche J."/>
            <person name="Lindquist E."/>
            <person name="Lommer M."/>
            <person name="Martin-Jezequel V."/>
            <person name="Lopez P.J."/>
            <person name="Lucas S."/>
            <person name="Mangogna M."/>
            <person name="McGinnis K."/>
            <person name="Medlin L.K."/>
            <person name="Montsant A."/>
            <person name="Oudot-Le Secq M.P."/>
            <person name="Napoli C."/>
            <person name="Obornik M."/>
            <person name="Parker M.S."/>
            <person name="Petit J.L."/>
            <person name="Porcel B.M."/>
            <person name="Poulsen N."/>
            <person name="Robison M."/>
            <person name="Rychlewski L."/>
            <person name="Rynearson T.A."/>
            <person name="Schmutz J."/>
            <person name="Shapiro H."/>
            <person name="Siaut M."/>
            <person name="Stanley M."/>
            <person name="Sussman M.R."/>
            <person name="Taylor A.R."/>
            <person name="Vardi A."/>
            <person name="von Dassow P."/>
            <person name="Vyverman W."/>
            <person name="Willis A."/>
            <person name="Wyrwicz L.S."/>
            <person name="Rokhsar D.S."/>
            <person name="Weissenbach J."/>
            <person name="Armbrust E.V."/>
            <person name="Green B.R."/>
            <person name="Van de Peer Y."/>
            <person name="Grigoriev I.V."/>
        </authorList>
    </citation>
    <scope>NUCLEOTIDE SEQUENCE [LARGE SCALE GENOMIC DNA]</scope>
    <source>
        <strain evidence="8 9">CCMP1335</strain>
    </source>
</reference>
<dbReference type="Gene3D" id="3.30.70.2740">
    <property type="match status" value="1"/>
</dbReference>
<dbReference type="Gene3D" id="3.30.70.2190">
    <property type="match status" value="1"/>
</dbReference>
<keyword evidence="3" id="KW-0285">Flavoprotein</keyword>
<evidence type="ECO:0000256" key="1">
    <source>
        <dbReference type="ARBA" id="ARBA00001974"/>
    </source>
</evidence>
<evidence type="ECO:0000313" key="9">
    <source>
        <dbReference type="Proteomes" id="UP000001449"/>
    </source>
</evidence>
<dbReference type="HOGENOM" id="CLU_017779_4_1_1"/>
<evidence type="ECO:0000256" key="2">
    <source>
        <dbReference type="ARBA" id="ARBA00008000"/>
    </source>
</evidence>
<dbReference type="FunFam" id="3.30.70.2740:FF:000001">
    <property type="entry name" value="D-lactate dehydrogenase mitochondrial"/>
    <property type="match status" value="1"/>
</dbReference>
<dbReference type="Proteomes" id="UP000001449">
    <property type="component" value="Chromosome 20"/>
</dbReference>
<dbReference type="InterPro" id="IPR006094">
    <property type="entry name" value="Oxid_FAD_bind_N"/>
</dbReference>
<name>B8CEV7_THAPS</name>
<dbReference type="PANTHER" id="PTHR43716:SF1">
    <property type="entry name" value="D-2-HYDROXYGLUTARATE DEHYDROGENASE, MITOCHONDRIAL"/>
    <property type="match status" value="1"/>
</dbReference>
<dbReference type="InterPro" id="IPR016166">
    <property type="entry name" value="FAD-bd_PCMH"/>
</dbReference>
<dbReference type="PaxDb" id="35128-Thaps42965"/>
<dbReference type="InterPro" id="IPR004113">
    <property type="entry name" value="FAD-bd_oxidored_4_C"/>
</dbReference>
<keyword evidence="5" id="KW-0560">Oxidoreductase</keyword>
<evidence type="ECO:0000256" key="4">
    <source>
        <dbReference type="ARBA" id="ARBA00022827"/>
    </source>
</evidence>
<keyword evidence="9" id="KW-1185">Reference proteome</keyword>
<dbReference type="InterPro" id="IPR016169">
    <property type="entry name" value="FAD-bd_PCMH_sub2"/>
</dbReference>
<dbReference type="FunFam" id="3.30.43.10:FF:000044">
    <property type="entry name" value="Fad-linked oxidase"/>
    <property type="match status" value="1"/>
</dbReference>
<dbReference type="InParanoid" id="B8CEV7"/>
<dbReference type="SUPFAM" id="SSF55103">
    <property type="entry name" value="FAD-linked oxidases, C-terminal domain"/>
    <property type="match status" value="1"/>
</dbReference>
<dbReference type="Pfam" id="PF01565">
    <property type="entry name" value="FAD_binding_4"/>
    <property type="match status" value="1"/>
</dbReference>
<dbReference type="Gene3D" id="1.10.45.10">
    <property type="entry name" value="Vanillyl-alcohol Oxidase, Chain A, domain 4"/>
    <property type="match status" value="1"/>
</dbReference>
<evidence type="ECO:0000256" key="5">
    <source>
        <dbReference type="ARBA" id="ARBA00023002"/>
    </source>
</evidence>
<dbReference type="EC" id="1.1.2.4" evidence="6"/>
<dbReference type="InterPro" id="IPR051264">
    <property type="entry name" value="FAD-oxidored/transferase_4"/>
</dbReference>
<reference evidence="8 9" key="1">
    <citation type="journal article" date="2004" name="Science">
        <title>The genome of the diatom Thalassiosira pseudonana: ecology, evolution, and metabolism.</title>
        <authorList>
            <person name="Armbrust E.V."/>
            <person name="Berges J.A."/>
            <person name="Bowler C."/>
            <person name="Green B.R."/>
            <person name="Martinez D."/>
            <person name="Putnam N.H."/>
            <person name="Zhou S."/>
            <person name="Allen A.E."/>
            <person name="Apt K.E."/>
            <person name="Bechner M."/>
            <person name="Brzezinski M.A."/>
            <person name="Chaal B.K."/>
            <person name="Chiovitti A."/>
            <person name="Davis A.K."/>
            <person name="Demarest M.S."/>
            <person name="Detter J.C."/>
            <person name="Glavina T."/>
            <person name="Goodstein D."/>
            <person name="Hadi M.Z."/>
            <person name="Hellsten U."/>
            <person name="Hildebrand M."/>
            <person name="Jenkins B.D."/>
            <person name="Jurka J."/>
            <person name="Kapitonov V.V."/>
            <person name="Kroger N."/>
            <person name="Lau W.W."/>
            <person name="Lane T.W."/>
            <person name="Larimer F.W."/>
            <person name="Lippmeier J.C."/>
            <person name="Lucas S."/>
            <person name="Medina M."/>
            <person name="Montsant A."/>
            <person name="Obornik M."/>
            <person name="Parker M.S."/>
            <person name="Palenik B."/>
            <person name="Pazour G.J."/>
            <person name="Richardson P.M."/>
            <person name="Rynearson T.A."/>
            <person name="Saito M.A."/>
            <person name="Schwartz D.C."/>
            <person name="Thamatrakoln K."/>
            <person name="Valentin K."/>
            <person name="Vardi A."/>
            <person name="Wilkerson F.P."/>
            <person name="Rokhsar D.S."/>
        </authorList>
    </citation>
    <scope>NUCLEOTIDE SEQUENCE [LARGE SCALE GENOMIC DNA]</scope>
    <source>
        <strain evidence="8 9">CCMP1335</strain>
    </source>
</reference>
<accession>B8CEV7</accession>
<keyword evidence="4" id="KW-0274">FAD</keyword>
<dbReference type="InterPro" id="IPR016164">
    <property type="entry name" value="FAD-linked_Oxase-like_C"/>
</dbReference>
<proteinExistence type="inferred from homology"/>
<dbReference type="Gene3D" id="3.30.465.10">
    <property type="match status" value="1"/>
</dbReference>
<dbReference type="InterPro" id="IPR016171">
    <property type="entry name" value="Vanillyl_alc_oxidase_C-sub2"/>
</dbReference>
<dbReference type="GO" id="GO:0004458">
    <property type="term" value="F:D-lactate dehydrogenase (cytochrome) activity"/>
    <property type="evidence" value="ECO:0007669"/>
    <property type="project" value="UniProtKB-EC"/>
</dbReference>
<dbReference type="EMBL" id="CM000652">
    <property type="protein sequence ID" value="EED88102.1"/>
    <property type="molecule type" value="Genomic_DNA"/>
</dbReference>
<sequence length="529" mass="58114">MNPSHPHQVRSFNYYQSNTFSSTPTNYTLRAPTASDVSYFQSTLSRPERSVLTTLTPTSTNEDELSKYNQDWTNHYQGHSQLALRPQTTAEVSSILSYCNKNLIGVVPQGGNTGLCGGATPISNEIILSLQDMNQINCLDEHSGILQCDSGCILQNLHEYAYDKGFLFPLDIGSKGTCQIGGNVSTNAGGQYFYRFGGLHGTVVGLEVVLPNGRILQRSSSHRKDNTGYDLKHLFIGAEGTLGIITKVAIACPTLPASKNVALLVCNSYQDVLSVLQSAKEELAEILSAMELMDLQTLMLVREFITDVNSGEAQLLKQMMNTGSNSTQQSKPLYLLVETQGSNSQHDTSKMDSFLTRLYESEAIHNGFLAQDSKQMMSMWGIRESCNPSVAKAGYVHKFDVSIPIDEYIDVAEEVKVRLDDCTITTTTISSSKPAVCVWGHVADGNAHINIVTPGEYQKNDALAEYIEQTVYQSVLKRKGSISAEHGLGQSKNEYLGRIKEKNAMEAMLNVKEVFDPNGIMNPGKFLPN</sequence>
<dbReference type="Pfam" id="PF02913">
    <property type="entry name" value="FAD-oxidase_C"/>
    <property type="match status" value="1"/>
</dbReference>
<evidence type="ECO:0000256" key="3">
    <source>
        <dbReference type="ARBA" id="ARBA00022630"/>
    </source>
</evidence>
<dbReference type="eggNOG" id="KOG1232">
    <property type="taxonomic scope" value="Eukaryota"/>
</dbReference>
<dbReference type="SUPFAM" id="SSF56176">
    <property type="entry name" value="FAD-binding/transporter-associated domain-like"/>
    <property type="match status" value="1"/>
</dbReference>
<dbReference type="GeneID" id="7448547"/>
<dbReference type="PROSITE" id="PS51387">
    <property type="entry name" value="FAD_PCMH"/>
    <property type="match status" value="1"/>
</dbReference>
<dbReference type="Gene3D" id="3.30.43.10">
    <property type="entry name" value="Uridine Diphospho-n-acetylenolpyruvylglucosamine Reductase, domain 2"/>
    <property type="match status" value="1"/>
</dbReference>
<dbReference type="KEGG" id="tps:THAPSDRAFT_42965"/>
<dbReference type="STRING" id="35128.B8CEV7"/>
<comment type="cofactor">
    <cofactor evidence="1">
        <name>FAD</name>
        <dbReference type="ChEBI" id="CHEBI:57692"/>
    </cofactor>
</comment>
<dbReference type="RefSeq" id="XP_002294742.1">
    <property type="nucleotide sequence ID" value="XM_002294706.1"/>
</dbReference>